<evidence type="ECO:0000313" key="2">
    <source>
        <dbReference type="Proteomes" id="UP000192578"/>
    </source>
</evidence>
<dbReference type="Proteomes" id="UP000192578">
    <property type="component" value="Unassembled WGS sequence"/>
</dbReference>
<protein>
    <submittedName>
        <fullName evidence="1">Uncharacterized protein</fullName>
    </submittedName>
</protein>
<sequence>MLTNNLRPNTKKTQADILTLDELDKHVGHAVTDLIALQQEPLIGGWEEKVVELLTTDGNKRTFFGVEMWTKTPVWRPNKNVSVLRPFALVRIQISTTMVNFFSERMGIDNEMIKALRPLTHPTGVYTSDDLRVCHATIAPDLSLKDFALELTDFSRSGLVEGQSVRQNLLIAMKQPSMKLVTNCLARVIVAVPHSCDIERLISAYNLLKSPDRSRMTSETANPYLHVMINMLVLTNFNVWPAVKIWMVEKERRTVSSGPQESSAWYTGVFDEANERKQEEENFVKVQF</sequence>
<evidence type="ECO:0000313" key="1">
    <source>
        <dbReference type="EMBL" id="OWA50855.1"/>
    </source>
</evidence>
<gene>
    <name evidence="1" type="ORF">BV898_15359</name>
</gene>
<keyword evidence="2" id="KW-1185">Reference proteome</keyword>
<comment type="caution">
    <text evidence="1">The sequence shown here is derived from an EMBL/GenBank/DDBJ whole genome shotgun (WGS) entry which is preliminary data.</text>
</comment>
<reference evidence="2" key="1">
    <citation type="submission" date="2017-01" db="EMBL/GenBank/DDBJ databases">
        <title>Comparative genomics of anhydrobiosis in the tardigrade Hypsibius dujardini.</title>
        <authorList>
            <person name="Yoshida Y."/>
            <person name="Koutsovoulos G."/>
            <person name="Laetsch D."/>
            <person name="Stevens L."/>
            <person name="Kumar S."/>
            <person name="Horikawa D."/>
            <person name="Ishino K."/>
            <person name="Komine S."/>
            <person name="Tomita M."/>
            <person name="Blaxter M."/>
            <person name="Arakawa K."/>
        </authorList>
    </citation>
    <scope>NUCLEOTIDE SEQUENCE [LARGE SCALE GENOMIC DNA]</scope>
    <source>
        <strain evidence="2">Z151</strain>
    </source>
</reference>
<proteinExistence type="predicted"/>
<dbReference type="OrthoDB" id="6625814at2759"/>
<accession>A0A9X6RKC5</accession>
<organism evidence="1 2">
    <name type="scientific">Hypsibius exemplaris</name>
    <name type="common">Freshwater tardigrade</name>
    <dbReference type="NCBI Taxonomy" id="2072580"/>
    <lineage>
        <taxon>Eukaryota</taxon>
        <taxon>Metazoa</taxon>
        <taxon>Ecdysozoa</taxon>
        <taxon>Tardigrada</taxon>
        <taxon>Eutardigrada</taxon>
        <taxon>Parachela</taxon>
        <taxon>Hypsibioidea</taxon>
        <taxon>Hypsibiidae</taxon>
        <taxon>Hypsibius</taxon>
    </lineage>
</organism>
<name>A0A9X6RKC5_HYPEX</name>
<dbReference type="EMBL" id="MTYJ01000206">
    <property type="protein sequence ID" value="OWA50855.1"/>
    <property type="molecule type" value="Genomic_DNA"/>
</dbReference>
<dbReference type="AlphaFoldDB" id="A0A9X6RKC5"/>